<dbReference type="Proteomes" id="UP000218944">
    <property type="component" value="Unassembled WGS sequence"/>
</dbReference>
<dbReference type="EMBL" id="NSJV01000446">
    <property type="protein sequence ID" value="PAU46557.1"/>
    <property type="molecule type" value="Genomic_DNA"/>
</dbReference>
<dbReference type="AlphaFoldDB" id="A0A2A2D536"/>
<dbReference type="RefSeq" id="WP_095582953.1">
    <property type="nucleotide sequence ID" value="NZ_JAJQQS010000026.1"/>
</dbReference>
<reference evidence="1 2" key="1">
    <citation type="submission" date="2017-08" db="EMBL/GenBank/DDBJ databases">
        <title>Genome sequence of Streptomyces albireticuli NRRL B-1670.</title>
        <authorList>
            <person name="Graham D.E."/>
            <person name="Mahan K.M."/>
            <person name="Klingeman D.M."/>
            <person name="Hettich R.L."/>
            <person name="Parry R.J."/>
            <person name="Spain J.C."/>
        </authorList>
    </citation>
    <scope>NUCLEOTIDE SEQUENCE [LARGE SCALE GENOMIC DNA]</scope>
    <source>
        <strain evidence="1 2">NRRL B-1670</strain>
    </source>
</reference>
<evidence type="ECO:0000313" key="2">
    <source>
        <dbReference type="Proteomes" id="UP000218944"/>
    </source>
</evidence>
<proteinExistence type="predicted"/>
<accession>A0A2A2D536</accession>
<comment type="caution">
    <text evidence="1">The sequence shown here is derived from an EMBL/GenBank/DDBJ whole genome shotgun (WGS) entry which is preliminary data.</text>
</comment>
<name>A0A2A2D536_9ACTN</name>
<organism evidence="1 2">
    <name type="scientific">Streptomyces albireticuli</name>
    <dbReference type="NCBI Taxonomy" id="1940"/>
    <lineage>
        <taxon>Bacteria</taxon>
        <taxon>Bacillati</taxon>
        <taxon>Actinomycetota</taxon>
        <taxon>Actinomycetes</taxon>
        <taxon>Kitasatosporales</taxon>
        <taxon>Streptomycetaceae</taxon>
        <taxon>Streptomyces</taxon>
    </lineage>
</organism>
<sequence>MFGKSSPKPAVRFVPGCPHRWTMWIRIEGSKYTDQHSGTDRGDAFQTTAKLRASAQRTVAAEVGHVPFEVVRFEAEPMSRWV</sequence>
<evidence type="ECO:0000313" key="1">
    <source>
        <dbReference type="EMBL" id="PAU46557.1"/>
    </source>
</evidence>
<protein>
    <submittedName>
        <fullName evidence="1">Uncharacterized protein</fullName>
    </submittedName>
</protein>
<keyword evidence="2" id="KW-1185">Reference proteome</keyword>
<gene>
    <name evidence="1" type="ORF">CK936_23475</name>
</gene>